<sequence>MVRLLLGLAACAAAVLADAVTFNVVGIREDDKDEYGVIINGKVTKLKTSPKTYPLWSANLAGVDGPFEYRYVRLDGTGKIDQQEKVARKFPSGAAFTPNEFFERSHTIHELPSLPQVYENKLEQDSPFFREGFIGSIFIEGEQSQINYLNKGGKIANENILIKGVSLNLSGASAREYAKLAYQFKFPKKDRLLDLSTLKLRNAETDPTMMREKVYVDVLNSLGVPAQQAAYVRLFLNDRPIGLFVAMEEMKGHWVKKVLHPKVEKVHPGALWKMNSCCGHEGNLQWLGPTTESYVLEDIYKNILPGKNPKNDLMKDLIVFMKAIKEFDPKETENPIGYWNKHMDLDMFLKSMVMEFLAGAWDAYWKSGSNYQIYNDPLTSKWMWLPTDFDDTFGTAFEGKIESYRLIPKKNENGFESPLAQKLIIECPEINERFEAILKDTVNYVFKPDALDPRLEGYRRMLHEDIVWDRALPRVSKGKNNKFTVADLTKGLDHGVESKFGLREWIKKRAEEVQKSLDFKALKGTPGRVAPHVMNHVQSAYGIGSKIKTEGVKINVTSVNKPKAAAPVIAVAGGVKASPKASPKAPIQVKNTGANKEISAHPQNKDNSISKEGVSGDHKGNAAQSLKGQWAALGALLPVVMLAL</sequence>
<evidence type="ECO:0000313" key="4">
    <source>
        <dbReference type="Proteomes" id="UP000780801"/>
    </source>
</evidence>
<dbReference type="PANTHER" id="PTHR40050">
    <property type="entry name" value="INNER SPORE COAT PROTEIN H"/>
    <property type="match status" value="1"/>
</dbReference>
<organism evidence="3 4">
    <name type="scientific">Lunasporangiospora selenospora</name>
    <dbReference type="NCBI Taxonomy" id="979761"/>
    <lineage>
        <taxon>Eukaryota</taxon>
        <taxon>Fungi</taxon>
        <taxon>Fungi incertae sedis</taxon>
        <taxon>Mucoromycota</taxon>
        <taxon>Mortierellomycotina</taxon>
        <taxon>Mortierellomycetes</taxon>
        <taxon>Mortierellales</taxon>
        <taxon>Mortierellaceae</taxon>
        <taxon>Lunasporangiospora</taxon>
    </lineage>
</organism>
<evidence type="ECO:0000256" key="1">
    <source>
        <dbReference type="SAM" id="MobiDB-lite"/>
    </source>
</evidence>
<feature type="signal peptide" evidence="2">
    <location>
        <begin position="1"/>
        <end position="17"/>
    </location>
</feature>
<dbReference type="InterPro" id="IPR014867">
    <property type="entry name" value="Spore_coat_CotH_CotH2/3/7"/>
</dbReference>
<evidence type="ECO:0008006" key="5">
    <source>
        <dbReference type="Google" id="ProtNLM"/>
    </source>
</evidence>
<comment type="caution">
    <text evidence="3">The sequence shown here is derived from an EMBL/GenBank/DDBJ whole genome shotgun (WGS) entry which is preliminary data.</text>
</comment>
<keyword evidence="4" id="KW-1185">Reference proteome</keyword>
<gene>
    <name evidence="3" type="ORF">BGW38_006214</name>
</gene>
<dbReference type="AlphaFoldDB" id="A0A9P6FMH9"/>
<keyword evidence="2" id="KW-0732">Signal</keyword>
<dbReference type="OrthoDB" id="10267127at2759"/>
<protein>
    <recommendedName>
        <fullName evidence="5">CotH protein</fullName>
    </recommendedName>
</protein>
<name>A0A9P6FMH9_9FUNG</name>
<reference evidence="3" key="1">
    <citation type="journal article" date="2020" name="Fungal Divers.">
        <title>Resolving the Mortierellaceae phylogeny through synthesis of multi-gene phylogenetics and phylogenomics.</title>
        <authorList>
            <person name="Vandepol N."/>
            <person name="Liber J."/>
            <person name="Desiro A."/>
            <person name="Na H."/>
            <person name="Kennedy M."/>
            <person name="Barry K."/>
            <person name="Grigoriev I.V."/>
            <person name="Miller A.N."/>
            <person name="O'Donnell K."/>
            <person name="Stajich J.E."/>
            <person name="Bonito G."/>
        </authorList>
    </citation>
    <scope>NUCLEOTIDE SEQUENCE</scope>
    <source>
        <strain evidence="3">KOD1015</strain>
    </source>
</reference>
<dbReference type="Pfam" id="PF08757">
    <property type="entry name" value="CotH"/>
    <property type="match status" value="1"/>
</dbReference>
<proteinExistence type="predicted"/>
<dbReference type="EMBL" id="JAABOA010003962">
    <property type="protein sequence ID" value="KAF9578143.1"/>
    <property type="molecule type" value="Genomic_DNA"/>
</dbReference>
<evidence type="ECO:0000313" key="3">
    <source>
        <dbReference type="EMBL" id="KAF9578143.1"/>
    </source>
</evidence>
<dbReference type="Proteomes" id="UP000780801">
    <property type="component" value="Unassembled WGS sequence"/>
</dbReference>
<feature type="chain" id="PRO_5040332803" description="CotH protein" evidence="2">
    <location>
        <begin position="18"/>
        <end position="644"/>
    </location>
</feature>
<evidence type="ECO:0000256" key="2">
    <source>
        <dbReference type="SAM" id="SignalP"/>
    </source>
</evidence>
<dbReference type="PANTHER" id="PTHR40050:SF1">
    <property type="entry name" value="INNER SPORE COAT PROTEIN H"/>
    <property type="match status" value="1"/>
</dbReference>
<accession>A0A9P6FMH9</accession>
<feature type="region of interest" description="Disordered" evidence="1">
    <location>
        <begin position="593"/>
        <end position="621"/>
    </location>
</feature>